<dbReference type="SUPFAM" id="SSF53187">
    <property type="entry name" value="Zn-dependent exopeptidases"/>
    <property type="match status" value="1"/>
</dbReference>
<dbReference type="PROSITE" id="PS51257">
    <property type="entry name" value="PROKAR_LIPOPROTEIN"/>
    <property type="match status" value="1"/>
</dbReference>
<evidence type="ECO:0000313" key="3">
    <source>
        <dbReference type="EMBL" id="GLQ22239.1"/>
    </source>
</evidence>
<dbReference type="InterPro" id="IPR007484">
    <property type="entry name" value="Peptidase_M28"/>
</dbReference>
<proteinExistence type="predicted"/>
<name>A0ABQ5V5I3_9PROT</name>
<feature type="signal peptide" evidence="1">
    <location>
        <begin position="1"/>
        <end position="21"/>
    </location>
</feature>
<keyword evidence="4" id="KW-1185">Reference proteome</keyword>
<feature type="chain" id="PRO_5046259765" evidence="1">
    <location>
        <begin position="22"/>
        <end position="314"/>
    </location>
</feature>
<keyword evidence="3" id="KW-0378">Hydrolase</keyword>
<dbReference type="InterPro" id="IPR045175">
    <property type="entry name" value="M28_fam"/>
</dbReference>
<organism evidence="3 4">
    <name type="scientific">Algimonas ampicilliniresistens</name>
    <dbReference type="NCBI Taxonomy" id="1298735"/>
    <lineage>
        <taxon>Bacteria</taxon>
        <taxon>Pseudomonadati</taxon>
        <taxon>Pseudomonadota</taxon>
        <taxon>Alphaproteobacteria</taxon>
        <taxon>Maricaulales</taxon>
        <taxon>Robiginitomaculaceae</taxon>
        <taxon>Algimonas</taxon>
    </lineage>
</organism>
<protein>
    <submittedName>
        <fullName evidence="3">Aminopeptidase</fullName>
    </submittedName>
</protein>
<dbReference type="PANTHER" id="PTHR12147">
    <property type="entry name" value="METALLOPEPTIDASE M28 FAMILY MEMBER"/>
    <property type="match status" value="1"/>
</dbReference>
<sequence length="314" mass="34350">MKKLFLTTAALLAACSQPSSAKIDVELATAAMEVLSADAMQGRRTGTQGNQMARDYLVKQATQLNGGVAPELHSFTYELDRRGEVRTISGTNIIVNIPGKTDGGPVLEITAHYDHLGTRDDEIFNGADDNASGSGALLSILKNLRNTPPEHDVNIVWFDAEELGLGGAGEYVKTRLDDRPRVNMNLDMIAQNKDGIIYMAGAYHTPALKPLIEMAAETVDLEVRFGHDRPEDGANDWTGQSDHRAFHQLGIPFVYYGVEDHPHYHQTSDEFDTIPLNIYRDAVRLAVSTAYILDENLDEIAQSAAQTTPASTEP</sequence>
<gene>
    <name evidence="3" type="ORF">GCM10007853_01130</name>
</gene>
<evidence type="ECO:0000259" key="2">
    <source>
        <dbReference type="Pfam" id="PF04389"/>
    </source>
</evidence>
<reference evidence="3" key="2">
    <citation type="submission" date="2023-01" db="EMBL/GenBank/DDBJ databases">
        <title>Draft genome sequence of Algimonas ampicilliniresistens strain NBRC 108219.</title>
        <authorList>
            <person name="Sun Q."/>
            <person name="Mori K."/>
        </authorList>
    </citation>
    <scope>NUCLEOTIDE SEQUENCE</scope>
    <source>
        <strain evidence="3">NBRC 108219</strain>
    </source>
</reference>
<dbReference type="Proteomes" id="UP001161391">
    <property type="component" value="Unassembled WGS sequence"/>
</dbReference>
<feature type="domain" description="Peptidase M28" evidence="2">
    <location>
        <begin position="92"/>
        <end position="285"/>
    </location>
</feature>
<keyword evidence="3" id="KW-0031">Aminopeptidase</keyword>
<dbReference type="RefSeq" id="WP_284386539.1">
    <property type="nucleotide sequence ID" value="NZ_BSNK01000001.1"/>
</dbReference>
<dbReference type="GO" id="GO:0004177">
    <property type="term" value="F:aminopeptidase activity"/>
    <property type="evidence" value="ECO:0007669"/>
    <property type="project" value="UniProtKB-KW"/>
</dbReference>
<dbReference type="EMBL" id="BSNK01000001">
    <property type="protein sequence ID" value="GLQ22239.1"/>
    <property type="molecule type" value="Genomic_DNA"/>
</dbReference>
<evidence type="ECO:0000256" key="1">
    <source>
        <dbReference type="SAM" id="SignalP"/>
    </source>
</evidence>
<comment type="caution">
    <text evidence="3">The sequence shown here is derived from an EMBL/GenBank/DDBJ whole genome shotgun (WGS) entry which is preliminary data.</text>
</comment>
<keyword evidence="1" id="KW-0732">Signal</keyword>
<dbReference type="Gene3D" id="3.40.630.10">
    <property type="entry name" value="Zn peptidases"/>
    <property type="match status" value="1"/>
</dbReference>
<evidence type="ECO:0000313" key="4">
    <source>
        <dbReference type="Proteomes" id="UP001161391"/>
    </source>
</evidence>
<accession>A0ABQ5V5I3</accession>
<keyword evidence="3" id="KW-0645">Protease</keyword>
<reference evidence="3" key="1">
    <citation type="journal article" date="2014" name="Int. J. Syst. Evol. Microbiol.">
        <title>Complete genome of a new Firmicutes species belonging to the dominant human colonic microbiota ('Ruminococcus bicirculans') reveals two chromosomes and a selective capacity to utilize plant glucans.</title>
        <authorList>
            <consortium name="NISC Comparative Sequencing Program"/>
            <person name="Wegmann U."/>
            <person name="Louis P."/>
            <person name="Goesmann A."/>
            <person name="Henrissat B."/>
            <person name="Duncan S.H."/>
            <person name="Flint H.J."/>
        </authorList>
    </citation>
    <scope>NUCLEOTIDE SEQUENCE</scope>
    <source>
        <strain evidence="3">NBRC 108219</strain>
    </source>
</reference>
<dbReference type="PANTHER" id="PTHR12147:SF26">
    <property type="entry name" value="PEPTIDASE M28 DOMAIN-CONTAINING PROTEIN"/>
    <property type="match status" value="1"/>
</dbReference>
<dbReference type="Pfam" id="PF04389">
    <property type="entry name" value="Peptidase_M28"/>
    <property type="match status" value="1"/>
</dbReference>